<feature type="compositionally biased region" description="Acidic residues" evidence="1">
    <location>
        <begin position="11"/>
        <end position="24"/>
    </location>
</feature>
<dbReference type="InterPro" id="IPR031349">
    <property type="entry name" value="Tfb6"/>
</dbReference>
<accession>A0A9W9LY03</accession>
<dbReference type="PANTHER" id="PTHR37781:SF1">
    <property type="entry name" value="ADR380WP"/>
    <property type="match status" value="1"/>
</dbReference>
<sequence length="258" mass="28456">MSIPNEQFRDSDEDEEFEDVEFEDVPLQAPGANGDHQPPPAVRWSPTLTLPQQRNEPLALGSNEETRLRNRLSEGIDQINYREMRTRMGMDTPDTPAAERGYESFSQLCREVEALVDLLWASATPSVQGEGLITLAGLTKAALQTHPFDPASTLNILYRFDQIFAALCTGQHPLTGAPLPGTQSGRSLVTQTQKVRIQSLAESTRSKVFCCLINEDEDGEDDAMGAWSLAATKVYEATLMLLGDQGDIDDAGRLECPW</sequence>
<evidence type="ECO:0000256" key="1">
    <source>
        <dbReference type="SAM" id="MobiDB-lite"/>
    </source>
</evidence>
<dbReference type="GO" id="GO:0005675">
    <property type="term" value="C:transcription factor TFIIH holo complex"/>
    <property type="evidence" value="ECO:0007669"/>
    <property type="project" value="TreeGrafter"/>
</dbReference>
<comment type="caution">
    <text evidence="2">The sequence shown here is derived from an EMBL/GenBank/DDBJ whole genome shotgun (WGS) entry which is preliminary data.</text>
</comment>
<dbReference type="AlphaFoldDB" id="A0A9W9LY03"/>
<dbReference type="Pfam" id="PF17110">
    <property type="entry name" value="TFB6"/>
    <property type="match status" value="1"/>
</dbReference>
<reference evidence="2" key="1">
    <citation type="submission" date="2022-11" db="EMBL/GenBank/DDBJ databases">
        <authorList>
            <person name="Petersen C."/>
        </authorList>
    </citation>
    <scope>NUCLEOTIDE SEQUENCE</scope>
    <source>
        <strain evidence="2">IBT 21917</strain>
    </source>
</reference>
<proteinExistence type="predicted"/>
<keyword evidence="3" id="KW-1185">Reference proteome</keyword>
<dbReference type="PANTHER" id="PTHR37781">
    <property type="entry name" value="TFIIH COMPLEX SUBUNIT"/>
    <property type="match status" value="1"/>
</dbReference>
<dbReference type="Proteomes" id="UP001146351">
    <property type="component" value="Unassembled WGS sequence"/>
</dbReference>
<gene>
    <name evidence="2" type="ORF">N7492_004027</name>
</gene>
<organism evidence="2 3">
    <name type="scientific">Penicillium capsulatum</name>
    <dbReference type="NCBI Taxonomy" id="69766"/>
    <lineage>
        <taxon>Eukaryota</taxon>
        <taxon>Fungi</taxon>
        <taxon>Dikarya</taxon>
        <taxon>Ascomycota</taxon>
        <taxon>Pezizomycotina</taxon>
        <taxon>Eurotiomycetes</taxon>
        <taxon>Eurotiomycetidae</taxon>
        <taxon>Eurotiales</taxon>
        <taxon>Aspergillaceae</taxon>
        <taxon>Penicillium</taxon>
    </lineage>
</organism>
<evidence type="ECO:0000313" key="3">
    <source>
        <dbReference type="Proteomes" id="UP001146351"/>
    </source>
</evidence>
<name>A0A9W9LY03_9EURO</name>
<reference evidence="2" key="2">
    <citation type="journal article" date="2023" name="IMA Fungus">
        <title>Comparative genomic study of the Penicillium genus elucidates a diverse pangenome and 15 lateral gene transfer events.</title>
        <authorList>
            <person name="Petersen C."/>
            <person name="Sorensen T."/>
            <person name="Nielsen M.R."/>
            <person name="Sondergaard T.E."/>
            <person name="Sorensen J.L."/>
            <person name="Fitzpatrick D.A."/>
            <person name="Frisvad J.C."/>
            <person name="Nielsen K.L."/>
        </authorList>
    </citation>
    <scope>NUCLEOTIDE SEQUENCE</scope>
    <source>
        <strain evidence="2">IBT 21917</strain>
    </source>
</reference>
<dbReference type="EMBL" id="JAPQKO010000002">
    <property type="protein sequence ID" value="KAJ5180817.1"/>
    <property type="molecule type" value="Genomic_DNA"/>
</dbReference>
<dbReference type="OrthoDB" id="2567806at2759"/>
<evidence type="ECO:0000313" key="2">
    <source>
        <dbReference type="EMBL" id="KAJ5180817.1"/>
    </source>
</evidence>
<protein>
    <submittedName>
        <fullName evidence="2">Uncharacterized protein</fullName>
    </submittedName>
</protein>
<feature type="region of interest" description="Disordered" evidence="1">
    <location>
        <begin position="1"/>
        <end position="42"/>
    </location>
</feature>